<reference evidence="1" key="1">
    <citation type="submission" date="2021-09" db="EMBL/GenBank/DDBJ databases">
        <authorList>
            <consortium name="AG Swart"/>
            <person name="Singh M."/>
            <person name="Singh A."/>
            <person name="Seah K."/>
            <person name="Emmerich C."/>
        </authorList>
    </citation>
    <scope>NUCLEOTIDE SEQUENCE</scope>
    <source>
        <strain evidence="1">ATCC30299</strain>
    </source>
</reference>
<comment type="caution">
    <text evidence="1">The sequence shown here is derived from an EMBL/GenBank/DDBJ whole genome shotgun (WGS) entry which is preliminary data.</text>
</comment>
<evidence type="ECO:0000313" key="2">
    <source>
        <dbReference type="Proteomes" id="UP001162131"/>
    </source>
</evidence>
<dbReference type="AlphaFoldDB" id="A0AAU9JVR9"/>
<organism evidence="1 2">
    <name type="scientific">Blepharisma stoltei</name>
    <dbReference type="NCBI Taxonomy" id="1481888"/>
    <lineage>
        <taxon>Eukaryota</taxon>
        <taxon>Sar</taxon>
        <taxon>Alveolata</taxon>
        <taxon>Ciliophora</taxon>
        <taxon>Postciliodesmatophora</taxon>
        <taxon>Heterotrichea</taxon>
        <taxon>Heterotrichida</taxon>
        <taxon>Blepharismidae</taxon>
        <taxon>Blepharisma</taxon>
    </lineage>
</organism>
<gene>
    <name evidence="1" type="ORF">BSTOLATCC_MIC46639</name>
</gene>
<accession>A0AAU9JVR9</accession>
<keyword evidence="2" id="KW-1185">Reference proteome</keyword>
<sequence>MIGTNIGVIVYVIEEVTHTNSLNVFSHLGQIMFYIGSTANIVRSINIEIEQEIYNLTRDSGYYSQNIDDLSVLQQTLLSGKSQWNHCPSSAIVTENIIPLWEFDMGKPYLKKYNLYDTITNFIIHGQSLLKYAKQKKSDIYMNRNGLW</sequence>
<protein>
    <submittedName>
        <fullName evidence="1">Uncharacterized protein</fullName>
    </submittedName>
</protein>
<dbReference type="EMBL" id="CAJZBQ010000046">
    <property type="protein sequence ID" value="CAG9328646.1"/>
    <property type="molecule type" value="Genomic_DNA"/>
</dbReference>
<dbReference type="Proteomes" id="UP001162131">
    <property type="component" value="Unassembled WGS sequence"/>
</dbReference>
<evidence type="ECO:0000313" key="1">
    <source>
        <dbReference type="EMBL" id="CAG9328646.1"/>
    </source>
</evidence>
<proteinExistence type="predicted"/>
<name>A0AAU9JVR9_9CILI</name>